<feature type="compositionally biased region" description="Basic and acidic residues" evidence="1">
    <location>
        <begin position="69"/>
        <end position="79"/>
    </location>
</feature>
<gene>
    <name evidence="2" type="ORF">WISP_73980</name>
</gene>
<feature type="region of interest" description="Disordered" evidence="1">
    <location>
        <begin position="49"/>
        <end position="104"/>
    </location>
</feature>
<proteinExistence type="predicted"/>
<evidence type="ECO:0000313" key="2">
    <source>
        <dbReference type="EMBL" id="KAJ7416106.1"/>
    </source>
</evidence>
<name>A0ABQ9DBG8_9PASS</name>
<dbReference type="Proteomes" id="UP001145742">
    <property type="component" value="Unassembled WGS sequence"/>
</dbReference>
<accession>A0ABQ9DBG8</accession>
<sequence length="275" mass="30002">MLILLLFLSQGVYRPYSKFHRSLKVGTKFVLVNNAEKVWAEQIWKKNHRNKSEDRPTGWVPSPFPPDATPEKKHGKDQTKTSFTEADWVEEGPNIPARSADPCPRNGYSSALHRGYRDGSCEKLAGSSSQSGGSKVDLPLAKAKPISGGGSTSGITELRRGKVTVQEQLQWDRGVRICERNSSADTKVSGEEGRDAPGAGAEIPLQAMVNIMVKQLCPCRPWTITEEQISPAARGGLQSSGMFKESFETCEKLMLEQVRGSTCDPLGTHVGAVCS</sequence>
<evidence type="ECO:0000256" key="1">
    <source>
        <dbReference type="SAM" id="MobiDB-lite"/>
    </source>
</evidence>
<dbReference type="EMBL" id="WHWB01033861">
    <property type="protein sequence ID" value="KAJ7416106.1"/>
    <property type="molecule type" value="Genomic_DNA"/>
</dbReference>
<evidence type="ECO:0000313" key="3">
    <source>
        <dbReference type="Proteomes" id="UP001145742"/>
    </source>
</evidence>
<comment type="caution">
    <text evidence="2">The sequence shown here is derived from an EMBL/GenBank/DDBJ whole genome shotgun (WGS) entry which is preliminary data.</text>
</comment>
<protein>
    <submittedName>
        <fullName evidence="2">Uncharacterized protein</fullName>
    </submittedName>
</protein>
<feature type="region of interest" description="Disordered" evidence="1">
    <location>
        <begin position="123"/>
        <end position="155"/>
    </location>
</feature>
<reference evidence="2" key="1">
    <citation type="submission" date="2019-10" db="EMBL/GenBank/DDBJ databases">
        <authorList>
            <person name="Soares A.E.R."/>
            <person name="Aleixo A."/>
            <person name="Schneider P."/>
            <person name="Miyaki C.Y."/>
            <person name="Schneider M.P."/>
            <person name="Mello C."/>
            <person name="Vasconcelos A.T.R."/>
        </authorList>
    </citation>
    <scope>NUCLEOTIDE SEQUENCE</scope>
    <source>
        <tissue evidence="2">Muscle</tissue>
    </source>
</reference>
<keyword evidence="3" id="KW-1185">Reference proteome</keyword>
<organism evidence="2 3">
    <name type="scientific">Willisornis vidua</name>
    <name type="common">Xingu scale-backed antbird</name>
    <dbReference type="NCBI Taxonomy" id="1566151"/>
    <lineage>
        <taxon>Eukaryota</taxon>
        <taxon>Metazoa</taxon>
        <taxon>Chordata</taxon>
        <taxon>Craniata</taxon>
        <taxon>Vertebrata</taxon>
        <taxon>Euteleostomi</taxon>
        <taxon>Archelosauria</taxon>
        <taxon>Archosauria</taxon>
        <taxon>Dinosauria</taxon>
        <taxon>Saurischia</taxon>
        <taxon>Theropoda</taxon>
        <taxon>Coelurosauria</taxon>
        <taxon>Aves</taxon>
        <taxon>Neognathae</taxon>
        <taxon>Neoaves</taxon>
        <taxon>Telluraves</taxon>
        <taxon>Australaves</taxon>
        <taxon>Passeriformes</taxon>
        <taxon>Thamnophilidae</taxon>
        <taxon>Willisornis</taxon>
    </lineage>
</organism>